<proteinExistence type="predicted"/>
<reference evidence="1" key="1">
    <citation type="submission" date="2014-09" db="EMBL/GenBank/DDBJ databases">
        <authorList>
            <person name="Magalhaes I.L.F."/>
            <person name="Oliveira U."/>
            <person name="Santos F.R."/>
            <person name="Vidigal T.H.D.A."/>
            <person name="Brescovit A.D."/>
            <person name="Santos A.J."/>
        </authorList>
    </citation>
    <scope>NUCLEOTIDE SEQUENCE</scope>
    <source>
        <tissue evidence="1">Shoot tissue taken approximately 20 cm above the soil surface</tissue>
    </source>
</reference>
<dbReference type="EMBL" id="GBRH01199208">
    <property type="protein sequence ID" value="JAD98687.1"/>
    <property type="molecule type" value="Transcribed_RNA"/>
</dbReference>
<organism evidence="1">
    <name type="scientific">Arundo donax</name>
    <name type="common">Giant reed</name>
    <name type="synonym">Donax arundinaceus</name>
    <dbReference type="NCBI Taxonomy" id="35708"/>
    <lineage>
        <taxon>Eukaryota</taxon>
        <taxon>Viridiplantae</taxon>
        <taxon>Streptophyta</taxon>
        <taxon>Embryophyta</taxon>
        <taxon>Tracheophyta</taxon>
        <taxon>Spermatophyta</taxon>
        <taxon>Magnoliopsida</taxon>
        <taxon>Liliopsida</taxon>
        <taxon>Poales</taxon>
        <taxon>Poaceae</taxon>
        <taxon>PACMAD clade</taxon>
        <taxon>Arundinoideae</taxon>
        <taxon>Arundineae</taxon>
        <taxon>Arundo</taxon>
    </lineage>
</organism>
<evidence type="ECO:0000313" key="1">
    <source>
        <dbReference type="EMBL" id="JAD98687.1"/>
    </source>
</evidence>
<name>A0A0A9ERP6_ARUDO</name>
<protein>
    <submittedName>
        <fullName evidence="1">Uncharacterized protein</fullName>
    </submittedName>
</protein>
<sequence length="56" mass="6814">MLAPHLPENRHLNNRKPLVNVLPYLEDLLGQKEKLHDEKFREIKCFNYKNEIPNRF</sequence>
<dbReference type="AlphaFoldDB" id="A0A0A9ERP6"/>
<reference evidence="1" key="2">
    <citation type="journal article" date="2015" name="Data Brief">
        <title>Shoot transcriptome of the giant reed, Arundo donax.</title>
        <authorList>
            <person name="Barrero R.A."/>
            <person name="Guerrero F.D."/>
            <person name="Moolhuijzen P."/>
            <person name="Goolsby J.A."/>
            <person name="Tidwell J."/>
            <person name="Bellgard S.E."/>
            <person name="Bellgard M.I."/>
        </authorList>
    </citation>
    <scope>NUCLEOTIDE SEQUENCE</scope>
    <source>
        <tissue evidence="1">Shoot tissue taken approximately 20 cm above the soil surface</tissue>
    </source>
</reference>
<accession>A0A0A9ERP6</accession>